<accession>A0ABN7NIK8</accession>
<gene>
    <name evidence="1" type="ORF">TPAB3V08_LOCUS1496</name>
</gene>
<organism evidence="1 2">
    <name type="scientific">Timema podura</name>
    <name type="common">Walking stick</name>
    <dbReference type="NCBI Taxonomy" id="61482"/>
    <lineage>
        <taxon>Eukaryota</taxon>
        <taxon>Metazoa</taxon>
        <taxon>Ecdysozoa</taxon>
        <taxon>Arthropoda</taxon>
        <taxon>Hexapoda</taxon>
        <taxon>Insecta</taxon>
        <taxon>Pterygota</taxon>
        <taxon>Neoptera</taxon>
        <taxon>Polyneoptera</taxon>
        <taxon>Phasmatodea</taxon>
        <taxon>Timematodea</taxon>
        <taxon>Timematoidea</taxon>
        <taxon>Timematidae</taxon>
        <taxon>Timema</taxon>
    </lineage>
</organism>
<comment type="caution">
    <text evidence="1">The sequence shown here is derived from an EMBL/GenBank/DDBJ whole genome shotgun (WGS) entry which is preliminary data.</text>
</comment>
<dbReference type="EMBL" id="CAJPIN010001357">
    <property type="protein sequence ID" value="CAG2054471.1"/>
    <property type="molecule type" value="Genomic_DNA"/>
</dbReference>
<name>A0ABN7NIK8_TIMPD</name>
<protein>
    <submittedName>
        <fullName evidence="1">Uncharacterized protein</fullName>
    </submittedName>
</protein>
<evidence type="ECO:0000313" key="2">
    <source>
        <dbReference type="Proteomes" id="UP001153148"/>
    </source>
</evidence>
<dbReference type="Proteomes" id="UP001153148">
    <property type="component" value="Unassembled WGS sequence"/>
</dbReference>
<sequence>MEWASFAYETGPFHSISVRTSLWKGALYSGVLLPGSSSESKDRSKLFARPVLLRKSESTKLASIKLLYLIQAKPMKMKFKKLAGICLEKESTQNGSGNEKQVVSIEHHGFFITSEWR</sequence>
<evidence type="ECO:0000313" key="1">
    <source>
        <dbReference type="EMBL" id="CAG2054471.1"/>
    </source>
</evidence>
<reference evidence="1" key="1">
    <citation type="submission" date="2021-03" db="EMBL/GenBank/DDBJ databases">
        <authorList>
            <person name="Tran Van P."/>
        </authorList>
    </citation>
    <scope>NUCLEOTIDE SEQUENCE</scope>
</reference>
<proteinExistence type="predicted"/>
<keyword evidence="2" id="KW-1185">Reference proteome</keyword>